<evidence type="ECO:0000256" key="2">
    <source>
        <dbReference type="SAM" id="SignalP"/>
    </source>
</evidence>
<protein>
    <submittedName>
        <fullName evidence="4">Outer membrane beta-barrel protein</fullName>
    </submittedName>
</protein>
<comment type="subcellular location">
    <subcellularLocation>
        <location evidence="1">Cell outer membrane</location>
    </subcellularLocation>
</comment>
<reference evidence="4 5" key="1">
    <citation type="submission" date="2020-08" db="EMBL/GenBank/DDBJ databases">
        <title>Novel species isolated from subtropical streams in China.</title>
        <authorList>
            <person name="Lu H."/>
        </authorList>
    </citation>
    <scope>NUCLEOTIDE SEQUENCE [LARGE SCALE GENOMIC DNA]</scope>
    <source>
        <strain evidence="4 5">LX15W</strain>
    </source>
</reference>
<feature type="domain" description="Outer membrane protein OmpA-like transmembrane" evidence="3">
    <location>
        <begin position="23"/>
        <end position="180"/>
    </location>
</feature>
<dbReference type="InterPro" id="IPR011250">
    <property type="entry name" value="OMP/PagP_B-barrel"/>
</dbReference>
<feature type="signal peptide" evidence="2">
    <location>
        <begin position="1"/>
        <end position="24"/>
    </location>
</feature>
<evidence type="ECO:0000259" key="3">
    <source>
        <dbReference type="Pfam" id="PF01389"/>
    </source>
</evidence>
<evidence type="ECO:0000313" key="5">
    <source>
        <dbReference type="Proteomes" id="UP000624279"/>
    </source>
</evidence>
<keyword evidence="2" id="KW-0732">Signal</keyword>
<organism evidence="4 5">
    <name type="scientific">Undibacterium flavidum</name>
    <dbReference type="NCBI Taxonomy" id="2762297"/>
    <lineage>
        <taxon>Bacteria</taxon>
        <taxon>Pseudomonadati</taxon>
        <taxon>Pseudomonadota</taxon>
        <taxon>Betaproteobacteria</taxon>
        <taxon>Burkholderiales</taxon>
        <taxon>Oxalobacteraceae</taxon>
        <taxon>Undibacterium</taxon>
    </lineage>
</organism>
<keyword evidence="5" id="KW-1185">Reference proteome</keyword>
<dbReference type="Proteomes" id="UP000624279">
    <property type="component" value="Unassembled WGS sequence"/>
</dbReference>
<evidence type="ECO:0000256" key="1">
    <source>
        <dbReference type="ARBA" id="ARBA00004442"/>
    </source>
</evidence>
<evidence type="ECO:0000313" key="4">
    <source>
        <dbReference type="EMBL" id="MBC3872708.1"/>
    </source>
</evidence>
<gene>
    <name evidence="4" type="ORF">H8K55_03840</name>
</gene>
<dbReference type="EMBL" id="JACOGA010000003">
    <property type="protein sequence ID" value="MBC3872708.1"/>
    <property type="molecule type" value="Genomic_DNA"/>
</dbReference>
<dbReference type="Pfam" id="PF01389">
    <property type="entry name" value="OmpA_membrane"/>
    <property type="match status" value="1"/>
</dbReference>
<feature type="chain" id="PRO_5047012723" evidence="2">
    <location>
        <begin position="25"/>
        <end position="192"/>
    </location>
</feature>
<dbReference type="Gene3D" id="2.40.160.20">
    <property type="match status" value="1"/>
</dbReference>
<sequence>MLKKKLFASLMLVAGLVVGASASAQVYVAGTVGQAKWNADCNQSGASCDKTGNSYKVIGGYNLDKNFALEASYFSLGKMKATASSGGITGFAEAKGTGFELAGVVKRDFNDDFAGFAKLGLARVSVDTSANVPSIVKMASDTNSTQPVLGFGLTYKVSKEIALRGEVETRRVKIGDEKSSVNNFSVGVQYTF</sequence>
<accession>A0ABR6Y7Z6</accession>
<dbReference type="RefSeq" id="WP_186940719.1">
    <property type="nucleotide sequence ID" value="NZ_JACOGA010000003.1"/>
</dbReference>
<comment type="caution">
    <text evidence="4">The sequence shown here is derived from an EMBL/GenBank/DDBJ whole genome shotgun (WGS) entry which is preliminary data.</text>
</comment>
<name>A0ABR6Y7Z6_9BURK</name>
<proteinExistence type="predicted"/>
<dbReference type="SUPFAM" id="SSF56925">
    <property type="entry name" value="OMPA-like"/>
    <property type="match status" value="1"/>
</dbReference>
<dbReference type="InterPro" id="IPR000498">
    <property type="entry name" value="OmpA-like_TM_dom"/>
</dbReference>